<comment type="similarity">
    <text evidence="11">Belongs to the class-I aminoacyl-tRNA synthetase family.</text>
</comment>
<comment type="catalytic activity">
    <reaction evidence="10">
        <text>tRNA(Met) + L-methionine + ATP = L-methionyl-tRNA(Met) + AMP + diphosphate</text>
        <dbReference type="Rhea" id="RHEA:13481"/>
        <dbReference type="Rhea" id="RHEA-COMP:9667"/>
        <dbReference type="Rhea" id="RHEA-COMP:9698"/>
        <dbReference type="ChEBI" id="CHEBI:30616"/>
        <dbReference type="ChEBI" id="CHEBI:33019"/>
        <dbReference type="ChEBI" id="CHEBI:57844"/>
        <dbReference type="ChEBI" id="CHEBI:78442"/>
        <dbReference type="ChEBI" id="CHEBI:78530"/>
        <dbReference type="ChEBI" id="CHEBI:456215"/>
        <dbReference type="EC" id="6.1.1.10"/>
    </reaction>
</comment>
<dbReference type="Gene3D" id="3.40.50.620">
    <property type="entry name" value="HUPs"/>
    <property type="match status" value="1"/>
</dbReference>
<organism evidence="13 14">
    <name type="scientific">Candidatus Harrisonbacteria bacterium CG10_big_fil_rev_8_21_14_0_10_40_38</name>
    <dbReference type="NCBI Taxonomy" id="1974583"/>
    <lineage>
        <taxon>Bacteria</taxon>
        <taxon>Candidatus Harrisoniibacteriota</taxon>
    </lineage>
</organism>
<dbReference type="InterPro" id="IPR014758">
    <property type="entry name" value="Met-tRNA_synth"/>
</dbReference>
<dbReference type="InterPro" id="IPR014729">
    <property type="entry name" value="Rossmann-like_a/b/a_fold"/>
</dbReference>
<dbReference type="Proteomes" id="UP000231157">
    <property type="component" value="Unassembled WGS sequence"/>
</dbReference>
<evidence type="ECO:0000256" key="9">
    <source>
        <dbReference type="ARBA" id="ARBA00030904"/>
    </source>
</evidence>
<dbReference type="FunFam" id="2.170.220.10:FF:000001">
    <property type="entry name" value="methionine--tRNA ligase, mitochondrial"/>
    <property type="match status" value="1"/>
</dbReference>
<proteinExistence type="inferred from homology"/>
<dbReference type="InterPro" id="IPR009080">
    <property type="entry name" value="tRNAsynth_Ia_anticodon-bd"/>
</dbReference>
<accession>A0A2H0UT81</accession>
<evidence type="ECO:0000256" key="3">
    <source>
        <dbReference type="ARBA" id="ARBA00018753"/>
    </source>
</evidence>
<keyword evidence="8 11" id="KW-0030">Aminoacyl-tRNA synthetase</keyword>
<dbReference type="Gene3D" id="2.170.220.10">
    <property type="match status" value="1"/>
</dbReference>
<dbReference type="SUPFAM" id="SSF52374">
    <property type="entry name" value="Nucleotidylyl transferase"/>
    <property type="match status" value="1"/>
</dbReference>
<keyword evidence="5 11" id="KW-0547">Nucleotide-binding</keyword>
<comment type="function">
    <text evidence="1">Is required not only for elongation of protein synthesis but also for the initiation of all mRNA translation through initiator tRNA(fMet) aminoacylation.</text>
</comment>
<reference evidence="14" key="1">
    <citation type="submission" date="2017-09" db="EMBL/GenBank/DDBJ databases">
        <title>Depth-based differentiation of microbial function through sediment-hosted aquifers and enrichment of novel symbionts in the deep terrestrial subsurface.</title>
        <authorList>
            <person name="Probst A.J."/>
            <person name="Ladd B."/>
            <person name="Jarett J.K."/>
            <person name="Geller-Mcgrath D.E."/>
            <person name="Sieber C.M.K."/>
            <person name="Emerson J.B."/>
            <person name="Anantharaman K."/>
            <person name="Thomas B.C."/>
            <person name="Malmstrom R."/>
            <person name="Stieglmeier M."/>
            <person name="Klingl A."/>
            <person name="Woyke T."/>
            <person name="Ryan C.M."/>
            <person name="Banfield J.F."/>
        </authorList>
    </citation>
    <scope>NUCLEOTIDE SEQUENCE [LARGE SCALE GENOMIC DNA]</scope>
</reference>
<evidence type="ECO:0000256" key="2">
    <source>
        <dbReference type="ARBA" id="ARBA00012838"/>
    </source>
</evidence>
<feature type="domain" description="Methionyl/Leucyl tRNA synthetase" evidence="12">
    <location>
        <begin position="153"/>
        <end position="364"/>
    </location>
</feature>
<evidence type="ECO:0000256" key="6">
    <source>
        <dbReference type="ARBA" id="ARBA00022840"/>
    </source>
</evidence>
<dbReference type="EMBL" id="PFAZ01000001">
    <property type="protein sequence ID" value="PIR89619.1"/>
    <property type="molecule type" value="Genomic_DNA"/>
</dbReference>
<dbReference type="AlphaFoldDB" id="A0A2H0UT81"/>
<dbReference type="PANTHER" id="PTHR43326">
    <property type="entry name" value="METHIONYL-TRNA SYNTHETASE"/>
    <property type="match status" value="1"/>
</dbReference>
<gene>
    <name evidence="13" type="ORF">COU07_01880</name>
</gene>
<dbReference type="SUPFAM" id="SSF47323">
    <property type="entry name" value="Anticodon-binding domain of a subclass of class I aminoacyl-tRNA synthetases"/>
    <property type="match status" value="1"/>
</dbReference>
<keyword evidence="6 11" id="KW-0067">ATP-binding</keyword>
<evidence type="ECO:0000256" key="7">
    <source>
        <dbReference type="ARBA" id="ARBA00022917"/>
    </source>
</evidence>
<feature type="domain" description="Methionyl/Leucyl tRNA synthetase" evidence="12">
    <location>
        <begin position="8"/>
        <end position="150"/>
    </location>
</feature>
<dbReference type="Gene3D" id="1.10.730.10">
    <property type="entry name" value="Isoleucyl-tRNA Synthetase, Domain 1"/>
    <property type="match status" value="1"/>
</dbReference>
<keyword evidence="7 11" id="KW-0648">Protein biosynthesis</keyword>
<sequence>MFLMKNFFVSTAIPYVNSKPHIGFALEAIQADVIARYRRFAGDSVFYLSGTDENSLKNVLSAKEAGMSVSDFVTKNAEVFKSLKAALNLSWDDFIRTTEERHVFGAQKLWEACKDDIYEKEYKGLYCVGCEEFKTSKDIINGECPEHPNKKLEEVQEKNYFFKLSKYQDKLEKIISSDELKIVPERRKNEILNFIKNGLEDFSVSRSRERAGEWGIPVPSDESQIMYVWFDALSNYINTLGYPDLGGNFEKFWNNGETLHVIGKGINRFHTVYWPAMLLSAGLPLPKKVFVHGYITVDGQKISKSLGNVVDPFELVRKYGTDALRYYLLREISSYEDGDFSIEKFETRYNADLANGIGNLVARVSALGEKLGKINLDSEKLSAIENQTNLERYDIWIENFEFDKYLTGVWEDISKVDGKINLDKPWAISDESDLRDKIIDYSISIAVITKLLKPFLPEAVKKIEKCFIWSEGSLSLKKTEAIFPRL</sequence>
<dbReference type="GO" id="GO:0005524">
    <property type="term" value="F:ATP binding"/>
    <property type="evidence" value="ECO:0007669"/>
    <property type="project" value="UniProtKB-KW"/>
</dbReference>
<evidence type="ECO:0000256" key="8">
    <source>
        <dbReference type="ARBA" id="ARBA00023146"/>
    </source>
</evidence>
<evidence type="ECO:0000256" key="4">
    <source>
        <dbReference type="ARBA" id="ARBA00022598"/>
    </source>
</evidence>
<dbReference type="NCBIfam" id="TIGR00398">
    <property type="entry name" value="metG"/>
    <property type="match status" value="1"/>
</dbReference>
<dbReference type="GO" id="GO:0004825">
    <property type="term" value="F:methionine-tRNA ligase activity"/>
    <property type="evidence" value="ECO:0007669"/>
    <property type="project" value="UniProtKB-EC"/>
</dbReference>
<dbReference type="PRINTS" id="PR01041">
    <property type="entry name" value="TRNASYNTHMET"/>
</dbReference>
<evidence type="ECO:0000313" key="13">
    <source>
        <dbReference type="EMBL" id="PIR89619.1"/>
    </source>
</evidence>
<protein>
    <recommendedName>
        <fullName evidence="3">Methionine--tRNA ligase</fullName>
        <ecNumber evidence="2">6.1.1.10</ecNumber>
    </recommendedName>
    <alternativeName>
        <fullName evidence="9">Methionyl-tRNA synthetase</fullName>
    </alternativeName>
</protein>
<dbReference type="GO" id="GO:0006431">
    <property type="term" value="P:methionyl-tRNA aminoacylation"/>
    <property type="evidence" value="ECO:0007669"/>
    <property type="project" value="InterPro"/>
</dbReference>
<evidence type="ECO:0000313" key="14">
    <source>
        <dbReference type="Proteomes" id="UP000231157"/>
    </source>
</evidence>
<name>A0A2H0UT81_9BACT</name>
<dbReference type="EC" id="6.1.1.10" evidence="2"/>
<dbReference type="PANTHER" id="PTHR43326:SF1">
    <property type="entry name" value="METHIONINE--TRNA LIGASE, MITOCHONDRIAL"/>
    <property type="match status" value="1"/>
</dbReference>
<dbReference type="InterPro" id="IPR033911">
    <property type="entry name" value="MetRS_core"/>
</dbReference>
<evidence type="ECO:0000256" key="11">
    <source>
        <dbReference type="RuleBase" id="RU363039"/>
    </source>
</evidence>
<evidence type="ECO:0000259" key="12">
    <source>
        <dbReference type="Pfam" id="PF09334"/>
    </source>
</evidence>
<evidence type="ECO:0000256" key="1">
    <source>
        <dbReference type="ARBA" id="ARBA00003314"/>
    </source>
</evidence>
<dbReference type="InterPro" id="IPR015413">
    <property type="entry name" value="Methionyl/Leucyl_tRNA_Synth"/>
</dbReference>
<keyword evidence="4 11" id="KW-0436">Ligase</keyword>
<comment type="caution">
    <text evidence="13">The sequence shown here is derived from an EMBL/GenBank/DDBJ whole genome shotgun (WGS) entry which is preliminary data.</text>
</comment>
<dbReference type="CDD" id="cd00814">
    <property type="entry name" value="MetRS_core"/>
    <property type="match status" value="1"/>
</dbReference>
<dbReference type="Pfam" id="PF09334">
    <property type="entry name" value="tRNA-synt_1g"/>
    <property type="match status" value="2"/>
</dbReference>
<evidence type="ECO:0000256" key="5">
    <source>
        <dbReference type="ARBA" id="ARBA00022741"/>
    </source>
</evidence>
<evidence type="ECO:0000256" key="10">
    <source>
        <dbReference type="ARBA" id="ARBA00047364"/>
    </source>
</evidence>
<dbReference type="InterPro" id="IPR023457">
    <property type="entry name" value="Met-tRNA_synth_2"/>
</dbReference>